<evidence type="ECO:0000256" key="3">
    <source>
        <dbReference type="ARBA" id="ARBA00023110"/>
    </source>
</evidence>
<dbReference type="InterPro" id="IPR029000">
    <property type="entry name" value="Cyclophilin-like_dom_sf"/>
</dbReference>
<evidence type="ECO:0000256" key="4">
    <source>
        <dbReference type="ARBA" id="ARBA00023235"/>
    </source>
</evidence>
<dbReference type="PROSITE" id="PS50072">
    <property type="entry name" value="CSA_PPIASE_2"/>
    <property type="match status" value="1"/>
</dbReference>
<keyword evidence="9" id="KW-1185">Reference proteome</keyword>
<evidence type="ECO:0000256" key="1">
    <source>
        <dbReference type="ARBA" id="ARBA00000971"/>
    </source>
</evidence>
<organism evidence="8 9">
    <name type="scientific">Ceratodon purpureus</name>
    <name type="common">Fire moss</name>
    <name type="synonym">Dicranum purpureum</name>
    <dbReference type="NCBI Taxonomy" id="3225"/>
    <lineage>
        <taxon>Eukaryota</taxon>
        <taxon>Viridiplantae</taxon>
        <taxon>Streptophyta</taxon>
        <taxon>Embryophyta</taxon>
        <taxon>Bryophyta</taxon>
        <taxon>Bryophytina</taxon>
        <taxon>Bryopsida</taxon>
        <taxon>Dicranidae</taxon>
        <taxon>Pseudoditrichales</taxon>
        <taxon>Ditrichaceae</taxon>
        <taxon>Ceratodon</taxon>
    </lineage>
</organism>
<comment type="caution">
    <text evidence="8">The sequence shown here is derived from an EMBL/GenBank/DDBJ whole genome shotgun (WGS) entry which is preliminary data.</text>
</comment>
<dbReference type="GO" id="GO:0006457">
    <property type="term" value="P:protein folding"/>
    <property type="evidence" value="ECO:0007669"/>
    <property type="project" value="TreeGrafter"/>
</dbReference>
<sequence>MATKKASLTPRKSQTARKSTLTPKPEGGSVRLSQSPVVPVELPPAKPNPIVYMDIKIGGDDAGRLLIEVFAHITPKTAENFRCLCTGEKGVGKQGKKLSYRKSIFYRIIPGAYVQGGDIIKNNGTGGESIYDGNPFEDEKSHKSNGTVGSLAMCNSGPNSNESQFYINLVPNPDLDGRHVVFGQVKEESMHILKAMEAVGSWTGRTHQTVSVRRCGWHNKPSKKELKQMAFEEAAAKKKMEEEAAAKKKLEEEEAAALQAAEAPP</sequence>
<feature type="compositionally biased region" description="Low complexity" evidence="6">
    <location>
        <begin position="256"/>
        <end position="265"/>
    </location>
</feature>
<accession>A0A8T0I6L3</accession>
<dbReference type="PANTHER" id="PTHR11071:SF561">
    <property type="entry name" value="PEPTIDYL-PROLYL CIS-TRANS ISOMERASE D-RELATED"/>
    <property type="match status" value="1"/>
</dbReference>
<feature type="compositionally biased region" description="Polar residues" evidence="6">
    <location>
        <begin position="10"/>
        <end position="22"/>
    </location>
</feature>
<dbReference type="Proteomes" id="UP000822688">
    <property type="component" value="Chromosome 4"/>
</dbReference>
<evidence type="ECO:0000256" key="6">
    <source>
        <dbReference type="SAM" id="MobiDB-lite"/>
    </source>
</evidence>
<dbReference type="GO" id="GO:0005737">
    <property type="term" value="C:cytoplasm"/>
    <property type="evidence" value="ECO:0007669"/>
    <property type="project" value="TreeGrafter"/>
</dbReference>
<comment type="function">
    <text evidence="5">PPIases accelerate the folding of proteins. It catalyzes the cis-trans isomerization of proline imidic peptide bonds in oligopeptides.</text>
</comment>
<proteinExistence type="inferred from homology"/>
<dbReference type="EMBL" id="CM026424">
    <property type="protein sequence ID" value="KAG0579134.1"/>
    <property type="molecule type" value="Genomic_DNA"/>
</dbReference>
<dbReference type="Gene3D" id="2.40.100.10">
    <property type="entry name" value="Cyclophilin-like"/>
    <property type="match status" value="1"/>
</dbReference>
<dbReference type="InterPro" id="IPR002130">
    <property type="entry name" value="Cyclophilin-type_PPIase_dom"/>
</dbReference>
<dbReference type="SUPFAM" id="SSF50891">
    <property type="entry name" value="Cyclophilin-like"/>
    <property type="match status" value="1"/>
</dbReference>
<protein>
    <recommendedName>
        <fullName evidence="5">Peptidyl-prolyl cis-trans isomerase</fullName>
        <shortName evidence="5">PPIase</shortName>
        <ecNumber evidence="5">5.2.1.8</ecNumber>
    </recommendedName>
</protein>
<evidence type="ECO:0000313" key="8">
    <source>
        <dbReference type="EMBL" id="KAG0579134.1"/>
    </source>
</evidence>
<keyword evidence="3 5" id="KW-0697">Rotamase</keyword>
<reference evidence="8" key="1">
    <citation type="submission" date="2020-06" db="EMBL/GenBank/DDBJ databases">
        <title>WGS assembly of Ceratodon purpureus strain R40.</title>
        <authorList>
            <person name="Carey S.B."/>
            <person name="Jenkins J."/>
            <person name="Shu S."/>
            <person name="Lovell J.T."/>
            <person name="Sreedasyam A."/>
            <person name="Maumus F."/>
            <person name="Tiley G.P."/>
            <person name="Fernandez-Pozo N."/>
            <person name="Barry K."/>
            <person name="Chen C."/>
            <person name="Wang M."/>
            <person name="Lipzen A."/>
            <person name="Daum C."/>
            <person name="Saski C.A."/>
            <person name="Payton A.C."/>
            <person name="Mcbreen J.C."/>
            <person name="Conrad R.E."/>
            <person name="Kollar L.M."/>
            <person name="Olsson S."/>
            <person name="Huttunen S."/>
            <person name="Landis J.B."/>
            <person name="Wickett N.J."/>
            <person name="Johnson M.G."/>
            <person name="Rensing S.A."/>
            <person name="Grimwood J."/>
            <person name="Schmutz J."/>
            <person name="Mcdaniel S.F."/>
        </authorList>
    </citation>
    <scope>NUCLEOTIDE SEQUENCE</scope>
    <source>
        <strain evidence="8">R40</strain>
    </source>
</reference>
<comment type="similarity">
    <text evidence="2 5">Belongs to the cyclophilin-type PPIase family.</text>
</comment>
<feature type="region of interest" description="Disordered" evidence="6">
    <location>
        <begin position="1"/>
        <end position="36"/>
    </location>
</feature>
<name>A0A8T0I6L3_CERPU</name>
<dbReference type="EC" id="5.2.1.8" evidence="5"/>
<dbReference type="PANTHER" id="PTHR11071">
    <property type="entry name" value="PEPTIDYL-PROLYL CIS-TRANS ISOMERASE"/>
    <property type="match status" value="1"/>
</dbReference>
<dbReference type="AlphaFoldDB" id="A0A8T0I6L3"/>
<dbReference type="FunFam" id="2.40.100.10:FF:000025">
    <property type="entry name" value="Peptidyl-prolyl cis-trans isomerase CYP19-2"/>
    <property type="match status" value="1"/>
</dbReference>
<evidence type="ECO:0000256" key="5">
    <source>
        <dbReference type="RuleBase" id="RU363019"/>
    </source>
</evidence>
<comment type="catalytic activity">
    <reaction evidence="1 5">
        <text>[protein]-peptidylproline (omega=180) = [protein]-peptidylproline (omega=0)</text>
        <dbReference type="Rhea" id="RHEA:16237"/>
        <dbReference type="Rhea" id="RHEA-COMP:10747"/>
        <dbReference type="Rhea" id="RHEA-COMP:10748"/>
        <dbReference type="ChEBI" id="CHEBI:83833"/>
        <dbReference type="ChEBI" id="CHEBI:83834"/>
        <dbReference type="EC" id="5.2.1.8"/>
    </reaction>
</comment>
<evidence type="ECO:0000256" key="2">
    <source>
        <dbReference type="ARBA" id="ARBA00007365"/>
    </source>
</evidence>
<feature type="region of interest" description="Disordered" evidence="6">
    <location>
        <begin position="244"/>
        <end position="265"/>
    </location>
</feature>
<dbReference type="GO" id="GO:0003755">
    <property type="term" value="F:peptidyl-prolyl cis-trans isomerase activity"/>
    <property type="evidence" value="ECO:0007669"/>
    <property type="project" value="UniProtKB-UniRule"/>
</dbReference>
<dbReference type="Pfam" id="PF00160">
    <property type="entry name" value="Pro_isomerase"/>
    <property type="match status" value="1"/>
</dbReference>
<evidence type="ECO:0000259" key="7">
    <source>
        <dbReference type="PROSITE" id="PS50072"/>
    </source>
</evidence>
<dbReference type="PRINTS" id="PR00153">
    <property type="entry name" value="CSAPPISMRASE"/>
</dbReference>
<keyword evidence="4 5" id="KW-0413">Isomerase</keyword>
<dbReference type="GO" id="GO:0016018">
    <property type="term" value="F:cyclosporin A binding"/>
    <property type="evidence" value="ECO:0007669"/>
    <property type="project" value="TreeGrafter"/>
</dbReference>
<gene>
    <name evidence="8" type="ORF">KC19_4G075200</name>
</gene>
<evidence type="ECO:0000313" key="9">
    <source>
        <dbReference type="Proteomes" id="UP000822688"/>
    </source>
</evidence>
<feature type="domain" description="PPIase cyclophilin-type" evidence="7">
    <location>
        <begin position="52"/>
        <end position="217"/>
    </location>
</feature>